<dbReference type="CDD" id="cd02016">
    <property type="entry name" value="TPP_E1_OGDC_like"/>
    <property type="match status" value="1"/>
</dbReference>
<dbReference type="InterPro" id="IPR011603">
    <property type="entry name" value="2oxoglutarate_DH_E1"/>
</dbReference>
<dbReference type="PANTHER" id="PTHR23152">
    <property type="entry name" value="2-OXOGLUTARATE DEHYDROGENASE"/>
    <property type="match status" value="1"/>
</dbReference>
<dbReference type="KEGG" id="lgi:LOTGIDRAFT_174449"/>
<evidence type="ECO:0000256" key="6">
    <source>
        <dbReference type="ARBA" id="ARBA00022723"/>
    </source>
</evidence>
<keyword evidence="11" id="KW-0496">Mitochondrion</keyword>
<dbReference type="EMBL" id="KB201288">
    <property type="protein sequence ID" value="ESO98046.1"/>
    <property type="molecule type" value="Genomic_DNA"/>
</dbReference>
<dbReference type="NCBIfam" id="TIGR00239">
    <property type="entry name" value="2oxo_dh_E1"/>
    <property type="match status" value="1"/>
</dbReference>
<dbReference type="NCBIfam" id="NF006914">
    <property type="entry name" value="PRK09404.1"/>
    <property type="match status" value="1"/>
</dbReference>
<dbReference type="STRING" id="225164.V4AWY5"/>
<evidence type="ECO:0000256" key="9">
    <source>
        <dbReference type="ARBA" id="ARBA00023002"/>
    </source>
</evidence>
<feature type="domain" description="Transketolase-like pyrimidine-binding" evidence="17">
    <location>
        <begin position="578"/>
        <end position="792"/>
    </location>
</feature>
<dbReference type="Gene3D" id="1.10.287.1150">
    <property type="entry name" value="TPP helical domain"/>
    <property type="match status" value="1"/>
</dbReference>
<comment type="cofactor">
    <cofactor evidence="2">
        <name>thiamine diphosphate</name>
        <dbReference type="ChEBI" id="CHEBI:58937"/>
    </cofactor>
</comment>
<dbReference type="CTD" id="20242735"/>
<dbReference type="FunFam" id="3.40.50.12470:FF:000007">
    <property type="entry name" value="2-oxoglutarate dehydrogenase e1 mitochondrial"/>
    <property type="match status" value="1"/>
</dbReference>
<keyword evidence="12" id="KW-0324">Glycolysis</keyword>
<dbReference type="EC" id="1.2.4.2" evidence="5"/>
<dbReference type="PIRSF" id="PIRSF000157">
    <property type="entry name" value="Oxoglu_dh_E1"/>
    <property type="match status" value="1"/>
</dbReference>
<proteinExistence type="inferred from homology"/>
<evidence type="ECO:0000256" key="12">
    <source>
        <dbReference type="ARBA" id="ARBA00023152"/>
    </source>
</evidence>
<dbReference type="InterPro" id="IPR031717">
    <property type="entry name" value="ODO-1/KGD_C"/>
</dbReference>
<dbReference type="Pfam" id="PF00676">
    <property type="entry name" value="E1_dh"/>
    <property type="match status" value="1"/>
</dbReference>
<comment type="function">
    <text evidence="14">The 2-oxoglutarate dehydrogenase complex catalyzes the overall conversion of 2-oxoglutarate to succinyl-CoA and CO(2). It contains multiple copies of three enzymatic components: 2-oxoglutarate dehydrogenase (E1), dihydrolipoamide succinyltransferase (E2) and lipoamide dehydrogenase (E3).</text>
</comment>
<dbReference type="OrthoDB" id="413077at2759"/>
<dbReference type="GeneID" id="20242735"/>
<dbReference type="Gene3D" id="3.40.50.11610">
    <property type="entry name" value="Multifunctional 2-oxoglutarate metabolism enzyme, C-terminal domain"/>
    <property type="match status" value="1"/>
</dbReference>
<evidence type="ECO:0000256" key="16">
    <source>
        <dbReference type="ARBA" id="ARBA00042984"/>
    </source>
</evidence>
<dbReference type="FunFam" id="3.40.50.970:FF:000002">
    <property type="entry name" value="2-oxoglutarate dehydrogenase, E1 component"/>
    <property type="match status" value="1"/>
</dbReference>
<keyword evidence="9" id="KW-0560">Oxidoreductase</keyword>
<dbReference type="GO" id="GO:0046872">
    <property type="term" value="F:metal ion binding"/>
    <property type="evidence" value="ECO:0007669"/>
    <property type="project" value="UniProtKB-KW"/>
</dbReference>
<evidence type="ECO:0000256" key="14">
    <source>
        <dbReference type="ARBA" id="ARBA00037426"/>
    </source>
</evidence>
<dbReference type="GO" id="GO:0005739">
    <property type="term" value="C:mitochondrion"/>
    <property type="evidence" value="ECO:0007669"/>
    <property type="project" value="UniProtKB-SubCell"/>
</dbReference>
<accession>V4AWY5</accession>
<dbReference type="AlphaFoldDB" id="V4AWY5"/>
<dbReference type="SMART" id="SM00861">
    <property type="entry name" value="Transket_pyr"/>
    <property type="match status" value="1"/>
</dbReference>
<evidence type="ECO:0000256" key="8">
    <source>
        <dbReference type="ARBA" id="ARBA00022946"/>
    </source>
</evidence>
<evidence type="ECO:0000259" key="17">
    <source>
        <dbReference type="SMART" id="SM00861"/>
    </source>
</evidence>
<keyword evidence="8" id="KW-0809">Transit peptide</keyword>
<evidence type="ECO:0000256" key="5">
    <source>
        <dbReference type="ARBA" id="ARBA00012280"/>
    </source>
</evidence>
<dbReference type="GO" id="GO:0006099">
    <property type="term" value="P:tricarboxylic acid cycle"/>
    <property type="evidence" value="ECO:0007669"/>
    <property type="project" value="TreeGrafter"/>
</dbReference>
<dbReference type="GO" id="GO:0045252">
    <property type="term" value="C:oxoglutarate dehydrogenase complex"/>
    <property type="evidence" value="ECO:0007669"/>
    <property type="project" value="TreeGrafter"/>
</dbReference>
<dbReference type="SUPFAM" id="SSF52518">
    <property type="entry name" value="Thiamin diphosphate-binding fold (THDP-binding)"/>
    <property type="match status" value="2"/>
</dbReference>
<evidence type="ECO:0000256" key="3">
    <source>
        <dbReference type="ARBA" id="ARBA00004173"/>
    </source>
</evidence>
<gene>
    <name evidence="18" type="ORF">LOTGIDRAFT_174449</name>
</gene>
<dbReference type="Gene3D" id="3.40.50.970">
    <property type="match status" value="1"/>
</dbReference>
<evidence type="ECO:0000256" key="7">
    <source>
        <dbReference type="ARBA" id="ARBA00022842"/>
    </source>
</evidence>
<comment type="subcellular location">
    <subcellularLocation>
        <location evidence="3">Mitochondrion</location>
    </subcellularLocation>
</comment>
<evidence type="ECO:0000313" key="19">
    <source>
        <dbReference type="Proteomes" id="UP000030746"/>
    </source>
</evidence>
<dbReference type="GO" id="GO:0030976">
    <property type="term" value="F:thiamine pyrophosphate binding"/>
    <property type="evidence" value="ECO:0007669"/>
    <property type="project" value="InterPro"/>
</dbReference>
<evidence type="ECO:0000256" key="13">
    <source>
        <dbReference type="ARBA" id="ARBA00030680"/>
    </source>
</evidence>
<name>V4AWY5_LOTGI</name>
<dbReference type="Pfam" id="PF16078">
    <property type="entry name" value="2-oxogl_dehyd_N"/>
    <property type="match status" value="1"/>
</dbReference>
<evidence type="ECO:0000256" key="1">
    <source>
        <dbReference type="ARBA" id="ARBA00001946"/>
    </source>
</evidence>
<dbReference type="GO" id="GO:0004591">
    <property type="term" value="F:oxoglutarate dehydrogenase (succinyl-transferring) activity"/>
    <property type="evidence" value="ECO:0007669"/>
    <property type="project" value="UniProtKB-EC"/>
</dbReference>
<comment type="cofactor">
    <cofactor evidence="1">
        <name>Mg(2+)</name>
        <dbReference type="ChEBI" id="CHEBI:18420"/>
    </cofactor>
</comment>
<dbReference type="InterPro" id="IPR005475">
    <property type="entry name" value="Transketolase-like_Pyr-bd"/>
</dbReference>
<dbReference type="OMA" id="WQKNPQS"/>
<evidence type="ECO:0000256" key="15">
    <source>
        <dbReference type="ARBA" id="ARBA00040267"/>
    </source>
</evidence>
<dbReference type="NCBIfam" id="NF008907">
    <property type="entry name" value="PRK12270.1"/>
    <property type="match status" value="1"/>
</dbReference>
<sequence>MYSLWTKDPKSVHESWDKYFHSLTSGPMPSLTTLGSVPALSDAQADEELIKNHLSLESMVRAYQTIGHKCANLDPLGILDSNSYRKESLELSKHGFFYADLDKKFHLPRSTYIGDGESQLTLREIRNRLENAYCGSIGVEYMFINNREQTDWIRRRFETRPVLTEEDKETLLERLIRSTRFESFLAKKWSSEKRFGLEGCEVLIPAMKTIIDECCENGVDYFAIGMPHRGRLNVLANVCRKPLEKLLCQFDPDLEAADEGSGDVKYHLGMCHERLNRKTNKNIKLSVVANPSHLEAVNTVVMGKVRSEQHKRGDKDGKTAMCMLLHGDAAFSGQGVVYEAMHLGELPAYTVHGTIHIVVNNQIGFTTDPRFSRSSPYCTDVARVVNCPIFHVNADDPEAVMWVCQFAADWRRDFKKDVVIDLVSYRRYGHNEIDNPMFTQPIMYKKIEKLPTVETKYAEKLIKENIMNQKKYEDTIHEYEEILEEAYKNSKTELATSPKEWLDSPWTEFFAEKGDSAGLYYPSTGITEDKINHILTHVSSIPDKTDHSGSTQKQKVKIHSGVKRILNARQELSEKRLVDWAGAEFLAFGSLLMEGCHGRLSGQDVERGTFSHRHHVLHDQNEDKSFGVPLTSLSPDQAKYTVCNSSLSEFGVLGFEVGYSMNDPNSLVVWEAQFGDFANTAQCMIDQFISSGQNKWVRQNGIVMLLPHGYEGMGPEHSSARLERFLQMCSDDEDVFPTEDNDHLVIEQLHQINWFVCNFTTPANLFHGLRRQILLPFRKPLIIMSPKSLLRSPDARSPFDDFIGDSYLQRAIPEDGEAAQNPDKVQKLIFCSGKIYYELVSQRKSRGLDTDIAICRIEQISPFPFDLVKEEMLKYPNAELCWTQEEHKNMGAWSYVRPRMRTVLRKIEKPHEEISYAGREVSASTAAGSKQRHKQELSSIYKASMKL</sequence>
<keyword evidence="19" id="KW-1185">Reference proteome</keyword>
<dbReference type="FunFam" id="3.40.50.11610:FF:000003">
    <property type="entry name" value="2-oxoglutarate dehydrogenase, isoform X4"/>
    <property type="match status" value="1"/>
</dbReference>
<evidence type="ECO:0000256" key="4">
    <source>
        <dbReference type="ARBA" id="ARBA00006936"/>
    </source>
</evidence>
<evidence type="ECO:0000256" key="11">
    <source>
        <dbReference type="ARBA" id="ARBA00023128"/>
    </source>
</evidence>
<evidence type="ECO:0000256" key="2">
    <source>
        <dbReference type="ARBA" id="ARBA00001964"/>
    </source>
</evidence>
<keyword evidence="6" id="KW-0479">Metal-binding</keyword>
<dbReference type="InterPro" id="IPR001017">
    <property type="entry name" value="DH_E1"/>
</dbReference>
<protein>
    <recommendedName>
        <fullName evidence="15">2-oxoglutarate dehydrogenase, mitochondrial</fullName>
        <ecNumber evidence="5">1.2.4.2</ecNumber>
    </recommendedName>
    <alternativeName>
        <fullName evidence="16">2-oxoglutarate dehydrogenase complex component E1</fullName>
    </alternativeName>
    <alternativeName>
        <fullName evidence="13">Alpha-ketoglutarate dehydrogenase</fullName>
    </alternativeName>
</protein>
<dbReference type="Pfam" id="PF16870">
    <property type="entry name" value="OxoGdeHyase_C"/>
    <property type="match status" value="1"/>
</dbReference>
<comment type="similarity">
    <text evidence="4">Belongs to the alpha-ketoglutarate dehydrogenase family.</text>
</comment>
<keyword evidence="10" id="KW-0786">Thiamine pyrophosphate</keyword>
<dbReference type="InterPro" id="IPR042179">
    <property type="entry name" value="KGD_C_sf"/>
</dbReference>
<dbReference type="PANTHER" id="PTHR23152:SF4">
    <property type="entry name" value="2-OXOADIPATE DEHYDROGENASE COMPLEX COMPONENT E1"/>
    <property type="match status" value="1"/>
</dbReference>
<dbReference type="Pfam" id="PF02779">
    <property type="entry name" value="Transket_pyr"/>
    <property type="match status" value="1"/>
</dbReference>
<dbReference type="Proteomes" id="UP000030746">
    <property type="component" value="Unassembled WGS sequence"/>
</dbReference>
<dbReference type="RefSeq" id="XP_009051281.1">
    <property type="nucleotide sequence ID" value="XM_009053033.1"/>
</dbReference>
<organism evidence="18 19">
    <name type="scientific">Lottia gigantea</name>
    <name type="common">Giant owl limpet</name>
    <dbReference type="NCBI Taxonomy" id="225164"/>
    <lineage>
        <taxon>Eukaryota</taxon>
        <taxon>Metazoa</taxon>
        <taxon>Spiralia</taxon>
        <taxon>Lophotrochozoa</taxon>
        <taxon>Mollusca</taxon>
        <taxon>Gastropoda</taxon>
        <taxon>Patellogastropoda</taxon>
        <taxon>Lottioidea</taxon>
        <taxon>Lottiidae</taxon>
        <taxon>Lottia</taxon>
    </lineage>
</organism>
<dbReference type="Gene3D" id="3.40.50.12470">
    <property type="match status" value="1"/>
</dbReference>
<dbReference type="InterPro" id="IPR032106">
    <property type="entry name" value="2-oxogl_dehyd_N"/>
</dbReference>
<evidence type="ECO:0000256" key="10">
    <source>
        <dbReference type="ARBA" id="ARBA00023052"/>
    </source>
</evidence>
<dbReference type="HOGENOM" id="CLU_004709_1_1_1"/>
<reference evidence="18 19" key="1">
    <citation type="journal article" date="2013" name="Nature">
        <title>Insights into bilaterian evolution from three spiralian genomes.</title>
        <authorList>
            <person name="Simakov O."/>
            <person name="Marletaz F."/>
            <person name="Cho S.J."/>
            <person name="Edsinger-Gonzales E."/>
            <person name="Havlak P."/>
            <person name="Hellsten U."/>
            <person name="Kuo D.H."/>
            <person name="Larsson T."/>
            <person name="Lv J."/>
            <person name="Arendt D."/>
            <person name="Savage R."/>
            <person name="Osoegawa K."/>
            <person name="de Jong P."/>
            <person name="Grimwood J."/>
            <person name="Chapman J.A."/>
            <person name="Shapiro H."/>
            <person name="Aerts A."/>
            <person name="Otillar R.P."/>
            <person name="Terry A.Y."/>
            <person name="Boore J.L."/>
            <person name="Grigoriev I.V."/>
            <person name="Lindberg D.R."/>
            <person name="Seaver E.C."/>
            <person name="Weisblat D.A."/>
            <person name="Putnam N.H."/>
            <person name="Rokhsar D.S."/>
        </authorList>
    </citation>
    <scope>NUCLEOTIDE SEQUENCE [LARGE SCALE GENOMIC DNA]</scope>
</reference>
<keyword evidence="7" id="KW-0460">Magnesium</keyword>
<dbReference type="InterPro" id="IPR029061">
    <property type="entry name" value="THDP-binding"/>
</dbReference>
<evidence type="ECO:0000313" key="18">
    <source>
        <dbReference type="EMBL" id="ESO98046.1"/>
    </source>
</evidence>
<dbReference type="GO" id="GO:0006096">
    <property type="term" value="P:glycolytic process"/>
    <property type="evidence" value="ECO:0007669"/>
    <property type="project" value="UniProtKB-KW"/>
</dbReference>